<dbReference type="Gene3D" id="3.20.20.80">
    <property type="entry name" value="Glycosidases"/>
    <property type="match status" value="2"/>
</dbReference>
<reference evidence="1 2" key="1">
    <citation type="submission" date="2019-03" db="EMBL/GenBank/DDBJ databases">
        <title>Draft genome sequences of novel Actinobacteria.</title>
        <authorList>
            <person name="Sahin N."/>
            <person name="Ay H."/>
            <person name="Saygin H."/>
        </authorList>
    </citation>
    <scope>NUCLEOTIDE SEQUENCE [LARGE SCALE GENOMIC DNA]</scope>
    <source>
        <strain evidence="1 2">7K502</strain>
    </source>
</reference>
<dbReference type="OrthoDB" id="3699959at2"/>
<dbReference type="InterPro" id="IPR017853">
    <property type="entry name" value="GH"/>
</dbReference>
<name>A0A4R4YW70_9PSEU</name>
<dbReference type="PANTHER" id="PTHR10357:SF179">
    <property type="entry name" value="NEUTRAL AND BASIC AMINO ACID TRANSPORT PROTEIN RBAT"/>
    <property type="match status" value="1"/>
</dbReference>
<organism evidence="1 2">
    <name type="scientific">Saccharopolyspora elongata</name>
    <dbReference type="NCBI Taxonomy" id="2530387"/>
    <lineage>
        <taxon>Bacteria</taxon>
        <taxon>Bacillati</taxon>
        <taxon>Actinomycetota</taxon>
        <taxon>Actinomycetes</taxon>
        <taxon>Pseudonocardiales</taxon>
        <taxon>Pseudonocardiaceae</taxon>
        <taxon>Saccharopolyspora</taxon>
    </lineage>
</organism>
<evidence type="ECO:0000313" key="2">
    <source>
        <dbReference type="Proteomes" id="UP000294947"/>
    </source>
</evidence>
<accession>A0A4R4YW70</accession>
<dbReference type="AlphaFoldDB" id="A0A4R4YW70"/>
<evidence type="ECO:0000313" key="1">
    <source>
        <dbReference type="EMBL" id="TDD49603.1"/>
    </source>
</evidence>
<gene>
    <name evidence="1" type="ORF">E1288_19000</name>
</gene>
<comment type="caution">
    <text evidence="1">The sequence shown here is derived from an EMBL/GenBank/DDBJ whole genome shotgun (WGS) entry which is preliminary data.</text>
</comment>
<dbReference type="SUPFAM" id="SSF51445">
    <property type="entry name" value="(Trans)glycosidases"/>
    <property type="match status" value="1"/>
</dbReference>
<dbReference type="GO" id="GO:0004556">
    <property type="term" value="F:alpha-amylase activity"/>
    <property type="evidence" value="ECO:0007669"/>
    <property type="project" value="TreeGrafter"/>
</dbReference>
<dbReference type="EMBL" id="SMKW01000024">
    <property type="protein sequence ID" value="TDD49603.1"/>
    <property type="molecule type" value="Genomic_DNA"/>
</dbReference>
<dbReference type="RefSeq" id="WP_132486909.1">
    <property type="nucleotide sequence ID" value="NZ_SMKW01000024.1"/>
</dbReference>
<dbReference type="PANTHER" id="PTHR10357">
    <property type="entry name" value="ALPHA-AMYLASE FAMILY MEMBER"/>
    <property type="match status" value="1"/>
</dbReference>
<dbReference type="GO" id="GO:0009313">
    <property type="term" value="P:oligosaccharide catabolic process"/>
    <property type="evidence" value="ECO:0007669"/>
    <property type="project" value="TreeGrafter"/>
</dbReference>
<proteinExistence type="predicted"/>
<keyword evidence="2" id="KW-1185">Reference proteome</keyword>
<sequence>MRRADALAGHGERPWWWDAVCYQVDVGSFADGDGDGIGDLAGLTGRLGYLELLEVDAIVLAGAAGLDPAAGPFAELLGEAHDSGMRVMLSLDVDPARSDPASVLLPWLEHGADGFHLAPRPDPADAIGAALAGHRDRVVIGSGPGDWHLSFNLDLAVAGFDADQVRKAITDVLAAPGPRPAWAMASRDTQQSRDDAALTPVRAMALVQLALPGAVCLRHGEELGLPGTQRVRMPWEGDQPPFGFSTADADWSSIIPADWVSFTAEAQLEDEASTLSLYRHALETRGTHPAFDGDEVEWFGAPAGCFAFRRTGTTLICALNTSPEPVPLPPGEVLLSSRPVGPGELPPGTAAWLV</sequence>
<dbReference type="Proteomes" id="UP000294947">
    <property type="component" value="Unassembled WGS sequence"/>
</dbReference>
<protein>
    <submittedName>
        <fullName evidence="1">DUF3459 domain-containing protein</fullName>
    </submittedName>
</protein>